<organism evidence="4">
    <name type="scientific">Variovorax paradoxus (strain S110)</name>
    <dbReference type="NCBI Taxonomy" id="543728"/>
    <lineage>
        <taxon>Bacteria</taxon>
        <taxon>Pseudomonadati</taxon>
        <taxon>Pseudomonadota</taxon>
        <taxon>Betaproteobacteria</taxon>
        <taxon>Burkholderiales</taxon>
        <taxon>Comamonadaceae</taxon>
        <taxon>Variovorax</taxon>
    </lineage>
</organism>
<dbReference type="STRING" id="543728.Vapar_4878"/>
<accession>C5CP18</accession>
<evidence type="ECO:0000256" key="2">
    <source>
        <dbReference type="ARBA" id="ARBA00009320"/>
    </source>
</evidence>
<keyword evidence="4" id="KW-0032">Aminotransferase</keyword>
<proteinExistence type="inferred from homology"/>
<dbReference type="GO" id="GO:0008652">
    <property type="term" value="P:amino acid biosynthetic process"/>
    <property type="evidence" value="ECO:0007669"/>
    <property type="project" value="UniProtKB-ARBA"/>
</dbReference>
<dbReference type="GO" id="GO:0005829">
    <property type="term" value="C:cytosol"/>
    <property type="evidence" value="ECO:0007669"/>
    <property type="project" value="TreeGrafter"/>
</dbReference>
<name>C5CP18_VARPS</name>
<dbReference type="AlphaFoldDB" id="C5CP18"/>
<dbReference type="PANTHER" id="PTHR42743">
    <property type="entry name" value="AMINO-ACID AMINOTRANSFERASE"/>
    <property type="match status" value="1"/>
</dbReference>
<comment type="similarity">
    <text evidence="2">Belongs to the class-IV pyridoxal-phosphate-dependent aminotransferase family.</text>
</comment>
<dbReference type="CDD" id="cd01558">
    <property type="entry name" value="D-AAT_like"/>
    <property type="match status" value="1"/>
</dbReference>
<evidence type="ECO:0000313" key="4">
    <source>
        <dbReference type="EMBL" id="ACS21482.1"/>
    </source>
</evidence>
<gene>
    <name evidence="4" type="ordered locus">Vapar_4878</name>
</gene>
<dbReference type="PANTHER" id="PTHR42743:SF10">
    <property type="entry name" value="D-ALANINE AMINOTRANSFERASE"/>
    <property type="match status" value="1"/>
</dbReference>
<dbReference type="InterPro" id="IPR043132">
    <property type="entry name" value="BCAT-like_C"/>
</dbReference>
<dbReference type="eggNOG" id="COG0115">
    <property type="taxonomic scope" value="Bacteria"/>
</dbReference>
<dbReference type="InterPro" id="IPR050571">
    <property type="entry name" value="Class-IV_PLP-Dep_Aminotrnsfr"/>
</dbReference>
<dbReference type="InterPro" id="IPR001544">
    <property type="entry name" value="Aminotrans_IV"/>
</dbReference>
<dbReference type="SUPFAM" id="SSF56752">
    <property type="entry name" value="D-aminoacid aminotransferase-like PLP-dependent enzymes"/>
    <property type="match status" value="1"/>
</dbReference>
<dbReference type="Gene3D" id="3.20.10.10">
    <property type="entry name" value="D-amino Acid Aminotransferase, subunit A, domain 2"/>
    <property type="match status" value="1"/>
</dbReference>
<evidence type="ECO:0000256" key="3">
    <source>
        <dbReference type="ARBA" id="ARBA00022898"/>
    </source>
</evidence>
<dbReference type="GO" id="GO:0008483">
    <property type="term" value="F:transaminase activity"/>
    <property type="evidence" value="ECO:0007669"/>
    <property type="project" value="UniProtKB-KW"/>
</dbReference>
<dbReference type="EMBL" id="CP001635">
    <property type="protein sequence ID" value="ACS21482.1"/>
    <property type="molecule type" value="Genomic_DNA"/>
</dbReference>
<sequence>MHPLTAALPSTLCYLDGEYTALKDARISVLDRGFIFGDGVYEVVPVYGGQPFCFEEHMARLDRSLAELQIANPLTLAQWRGIVMRLVEPGGDAPQAVYFQITRGVAPRDHAMTRGVHPTVFVMVNPLPPAADAVRAKGVACVSADDFRWQKAHIKSTSLLGAVLARQISVEAGAAETIMFRGEWLSEASSSNVWIVKDGGLVGPPKDNLVLTGIRYGLLERLCAECGIPFALRRISRDEVFGADELLLSSASKEVLPVVTLDGQAIGNGRPGPIYQALYAAYQQAKLSNAQAQGVPA</sequence>
<reference evidence="4" key="1">
    <citation type="submission" date="2009-06" db="EMBL/GenBank/DDBJ databases">
        <title>Complete sequence of chromosome 1 of Variovorax paradoxus S110.</title>
        <authorList>
            <consortium name="US DOE Joint Genome Institute"/>
            <person name="Lucas S."/>
            <person name="Copeland A."/>
            <person name="Lapidus A."/>
            <person name="Glavina del Rio T."/>
            <person name="Tice H."/>
            <person name="Bruce D."/>
            <person name="Goodwin L."/>
            <person name="Pitluck S."/>
            <person name="Chertkov O."/>
            <person name="Brettin T."/>
            <person name="Detter J.C."/>
            <person name="Han C."/>
            <person name="Larimer F."/>
            <person name="Land M."/>
            <person name="Hauser L."/>
            <person name="Kyrpides N."/>
            <person name="Ovchinnikova G."/>
            <person name="Orwin P."/>
            <person name="Leadbetter J.R."/>
            <person name="Spain J.C."/>
            <person name="Han J.I."/>
        </authorList>
    </citation>
    <scope>NUCLEOTIDE SEQUENCE</scope>
    <source>
        <strain evidence="4">S110</strain>
    </source>
</reference>
<protein>
    <submittedName>
        <fullName evidence="4">Aminotransferase class IV</fullName>
    </submittedName>
</protein>
<evidence type="ECO:0000256" key="1">
    <source>
        <dbReference type="ARBA" id="ARBA00001933"/>
    </source>
</evidence>
<dbReference type="Gene3D" id="3.30.470.10">
    <property type="match status" value="1"/>
</dbReference>
<dbReference type="FunFam" id="3.20.10.10:FF:000002">
    <property type="entry name" value="D-alanine aminotransferase"/>
    <property type="match status" value="1"/>
</dbReference>
<dbReference type="InterPro" id="IPR043131">
    <property type="entry name" value="BCAT-like_N"/>
</dbReference>
<dbReference type="Pfam" id="PF01063">
    <property type="entry name" value="Aminotran_4"/>
    <property type="match status" value="1"/>
</dbReference>
<comment type="cofactor">
    <cofactor evidence="1">
        <name>pyridoxal 5'-phosphate</name>
        <dbReference type="ChEBI" id="CHEBI:597326"/>
    </cofactor>
</comment>
<keyword evidence="3" id="KW-0663">Pyridoxal phosphate</keyword>
<dbReference type="HOGENOM" id="CLU_020844_4_1_4"/>
<keyword evidence="4" id="KW-0808">Transferase</keyword>
<dbReference type="GO" id="GO:0046394">
    <property type="term" value="P:carboxylic acid biosynthetic process"/>
    <property type="evidence" value="ECO:0007669"/>
    <property type="project" value="UniProtKB-ARBA"/>
</dbReference>
<dbReference type="OrthoDB" id="9805628at2"/>
<dbReference type="InterPro" id="IPR036038">
    <property type="entry name" value="Aminotransferase-like"/>
</dbReference>
<dbReference type="KEGG" id="vap:Vapar_4878"/>